<accession>E3J639</accession>
<dbReference type="Gene3D" id="3.40.50.620">
    <property type="entry name" value="HUPs"/>
    <property type="match status" value="1"/>
</dbReference>
<reference evidence="3 4" key="1">
    <citation type="submission" date="2010-10" db="EMBL/GenBank/DDBJ databases">
        <title>Complete sequence of Frankia sp. EuI1c.</title>
        <authorList>
            <consortium name="US DOE Joint Genome Institute"/>
            <person name="Lucas S."/>
            <person name="Copeland A."/>
            <person name="Lapidus A."/>
            <person name="Cheng J.-F."/>
            <person name="Bruce D."/>
            <person name="Goodwin L."/>
            <person name="Pitluck S."/>
            <person name="Chertkov O."/>
            <person name="Detter J.C."/>
            <person name="Han C."/>
            <person name="Tapia R."/>
            <person name="Land M."/>
            <person name="Hauser L."/>
            <person name="Jeffries C."/>
            <person name="Kyrpides N."/>
            <person name="Ivanova N."/>
            <person name="Mikhailova N."/>
            <person name="Beauchemin N."/>
            <person name="Sen A."/>
            <person name="Sur S.A."/>
            <person name="Gtari M."/>
            <person name="Wall L."/>
            <person name="Tisa L."/>
            <person name="Woyke T."/>
        </authorList>
    </citation>
    <scope>NUCLEOTIDE SEQUENCE [LARGE SCALE GENOMIC DNA]</scope>
    <source>
        <strain evidence="4">DSM 45817 / CECT 9037 / EuI1c</strain>
    </source>
</reference>
<evidence type="ECO:0000313" key="3">
    <source>
        <dbReference type="EMBL" id="ADP78330.1"/>
    </source>
</evidence>
<dbReference type="KEGG" id="fri:FraEuI1c_0244"/>
<organism evidence="3 4">
    <name type="scientific">Pseudofrankia inefficax (strain DSM 45817 / CECT 9037 / DDB 130130 / EuI1c)</name>
    <name type="common">Frankia inefficax</name>
    <dbReference type="NCBI Taxonomy" id="298654"/>
    <lineage>
        <taxon>Bacteria</taxon>
        <taxon>Bacillati</taxon>
        <taxon>Actinomycetota</taxon>
        <taxon>Actinomycetes</taxon>
        <taxon>Frankiales</taxon>
        <taxon>Frankiaceae</taxon>
        <taxon>Pseudofrankia</taxon>
    </lineage>
</organism>
<proteinExistence type="predicted"/>
<keyword evidence="4" id="KW-1185">Reference proteome</keyword>
<protein>
    <submittedName>
        <fullName evidence="3">Asparagine synthase</fullName>
    </submittedName>
</protein>
<dbReference type="InParanoid" id="E3J639"/>
<dbReference type="STRING" id="298654.FraEuI1c_0244"/>
<dbReference type="GO" id="GO:0004066">
    <property type="term" value="F:asparagine synthase (glutamine-hydrolyzing) activity"/>
    <property type="evidence" value="ECO:0007669"/>
    <property type="project" value="InterPro"/>
</dbReference>
<dbReference type="InterPro" id="IPR001962">
    <property type="entry name" value="Asn_synthase"/>
</dbReference>
<sequence length="652" mass="69015">MTHPLTTPAPLATAAPWFVVLPDTPAGAALAGTLQAADPTIAALRRPSGRPWLIGRWAGDEIVDAVAGRSRMALLGCAPISHDRLAARLASARDLGALDQVALELPGSFHLVAEIEGCQRVQGTASGLRRVYHAALGGEAGIIAGDRADVVAALADLDRIDVGAVLLCLVDPVAPHPLDDRPLWQGLTAVPPDHWLCVEQGHPSHRRWWLAPEPTLDGAEGAAALRQALVTAVAARTAAGGTVTADLSGGLDSTALCFLAATGPAALVPYTGLGRDPADDDARWAALARAALGVETFEMLPRDRLPLVYEGITEVEEPLDRPFIGVIDRAKLLAGLRLAARHGPRLHLCGLGGDEVAESMPNYLAGLALGHPLAAWARLRPLRAQSRWPLAATLRTLRPRSYRDWLAALARPAGGPPARGRRHLVPPERVAELDWSMPPRIGAWLTPDATELLRATIEQAAATAEPLGPTRDRHGDLFAIRVGAAVARGFAQLAAPTGPPLAAPFYDDRVIEAALAVRPEERSTPWEYKPLLKAAMAGLVPTACLRRETKAECSAEEEAGLRAHQTALRGLFDGSRLAELGLVDTDRLLGLCRYSAAPDRHYLALQQTAAAESWLRAAGRRPSSGGPPHQSARPATVPAAGSPEPEPLERTC</sequence>
<dbReference type="RefSeq" id="WP_013421453.1">
    <property type="nucleotide sequence ID" value="NC_014666.1"/>
</dbReference>
<dbReference type="OrthoDB" id="7053173at2"/>
<dbReference type="GO" id="GO:0006529">
    <property type="term" value="P:asparagine biosynthetic process"/>
    <property type="evidence" value="ECO:0007669"/>
    <property type="project" value="InterPro"/>
</dbReference>
<name>E3J639_PSEI1</name>
<dbReference type="AlphaFoldDB" id="E3J639"/>
<dbReference type="HOGENOM" id="CLU_021410_0_0_11"/>
<dbReference type="EMBL" id="CP002299">
    <property type="protein sequence ID" value="ADP78330.1"/>
    <property type="molecule type" value="Genomic_DNA"/>
</dbReference>
<dbReference type="InterPro" id="IPR014729">
    <property type="entry name" value="Rossmann-like_a/b/a_fold"/>
</dbReference>
<feature type="domain" description="Asparagine synthetase" evidence="2">
    <location>
        <begin position="225"/>
        <end position="616"/>
    </location>
</feature>
<evidence type="ECO:0000259" key="2">
    <source>
        <dbReference type="Pfam" id="PF00733"/>
    </source>
</evidence>
<evidence type="ECO:0000256" key="1">
    <source>
        <dbReference type="SAM" id="MobiDB-lite"/>
    </source>
</evidence>
<gene>
    <name evidence="3" type="ordered locus">FraEuI1c_0244</name>
</gene>
<feature type="region of interest" description="Disordered" evidence="1">
    <location>
        <begin position="615"/>
        <end position="652"/>
    </location>
</feature>
<dbReference type="SUPFAM" id="SSF52402">
    <property type="entry name" value="Adenine nucleotide alpha hydrolases-like"/>
    <property type="match status" value="1"/>
</dbReference>
<evidence type="ECO:0000313" key="4">
    <source>
        <dbReference type="Proteomes" id="UP000002484"/>
    </source>
</evidence>
<dbReference type="Pfam" id="PF00733">
    <property type="entry name" value="Asn_synthase"/>
    <property type="match status" value="1"/>
</dbReference>
<dbReference type="eggNOG" id="COG0367">
    <property type="taxonomic scope" value="Bacteria"/>
</dbReference>
<dbReference type="Proteomes" id="UP000002484">
    <property type="component" value="Chromosome"/>
</dbReference>